<dbReference type="PANTHER" id="PTHR31157:SF1">
    <property type="entry name" value="SCP DOMAIN-CONTAINING PROTEIN"/>
    <property type="match status" value="1"/>
</dbReference>
<dbReference type="InterPro" id="IPR013783">
    <property type="entry name" value="Ig-like_fold"/>
</dbReference>
<dbReference type="Pfam" id="PF16158">
    <property type="entry name" value="N_BRCA1_IG"/>
    <property type="match status" value="1"/>
</dbReference>
<reference evidence="4 5" key="1">
    <citation type="submission" date="2020-08" db="EMBL/GenBank/DDBJ databases">
        <title>Bridging the membrane lipid divide: bacteria of the FCB group superphylum have the potential to synthesize archaeal ether lipids.</title>
        <authorList>
            <person name="Villanueva L."/>
            <person name="Von Meijenfeldt F.A.B."/>
            <person name="Westbye A.B."/>
            <person name="Yadav S."/>
            <person name="Hopmans E.C."/>
            <person name="Dutilh B.E."/>
            <person name="Sinninghe Damste J.S."/>
        </authorList>
    </citation>
    <scope>NUCLEOTIDE SEQUENCE [LARGE SCALE GENOMIC DNA]</scope>
    <source>
        <strain evidence="4">NIOZ-UU36</strain>
    </source>
</reference>
<feature type="domain" description="SCP" evidence="2">
    <location>
        <begin position="204"/>
        <end position="319"/>
    </location>
</feature>
<proteinExistence type="predicted"/>
<dbReference type="AlphaFoldDB" id="A0A8J6NKF3"/>
<dbReference type="InterPro" id="IPR032350">
    <property type="entry name" value="Nbr1_FW"/>
</dbReference>
<dbReference type="Gene3D" id="3.40.33.10">
    <property type="entry name" value="CAP"/>
    <property type="match status" value="1"/>
</dbReference>
<dbReference type="Proteomes" id="UP000614469">
    <property type="component" value="Unassembled WGS sequence"/>
</dbReference>
<dbReference type="Pfam" id="PF00188">
    <property type="entry name" value="CAP"/>
    <property type="match status" value="1"/>
</dbReference>
<dbReference type="SUPFAM" id="SSF55797">
    <property type="entry name" value="PR-1-like"/>
    <property type="match status" value="1"/>
</dbReference>
<comment type="caution">
    <text evidence="4">The sequence shown here is derived from an EMBL/GenBank/DDBJ whole genome shotgun (WGS) entry which is preliminary data.</text>
</comment>
<dbReference type="CDD" id="cd14947">
    <property type="entry name" value="NBR1_like"/>
    <property type="match status" value="1"/>
</dbReference>
<evidence type="ECO:0008006" key="6">
    <source>
        <dbReference type="Google" id="ProtNLM"/>
    </source>
</evidence>
<evidence type="ECO:0000256" key="1">
    <source>
        <dbReference type="SAM" id="SignalP"/>
    </source>
</evidence>
<dbReference type="EMBL" id="JACNJN010000110">
    <property type="protein sequence ID" value="MBC8335462.1"/>
    <property type="molecule type" value="Genomic_DNA"/>
</dbReference>
<dbReference type="CDD" id="cd05379">
    <property type="entry name" value="CAP_bacterial"/>
    <property type="match status" value="1"/>
</dbReference>
<feature type="signal peptide" evidence="1">
    <location>
        <begin position="1"/>
        <end position="20"/>
    </location>
</feature>
<feature type="chain" id="PRO_5035226808" description="SCP domain-containing protein" evidence="1">
    <location>
        <begin position="21"/>
        <end position="324"/>
    </location>
</feature>
<dbReference type="PANTHER" id="PTHR31157">
    <property type="entry name" value="SCP DOMAIN-CONTAINING PROTEIN"/>
    <property type="match status" value="1"/>
</dbReference>
<gene>
    <name evidence="4" type="ORF">H8E29_09370</name>
</gene>
<dbReference type="InterPro" id="IPR035940">
    <property type="entry name" value="CAP_sf"/>
</dbReference>
<evidence type="ECO:0000313" key="4">
    <source>
        <dbReference type="EMBL" id="MBC8335462.1"/>
    </source>
</evidence>
<accession>A0A8J6NKF3</accession>
<evidence type="ECO:0000259" key="2">
    <source>
        <dbReference type="Pfam" id="PF00188"/>
    </source>
</evidence>
<organism evidence="4 5">
    <name type="scientific">Candidatus Desulfolinea nitratireducens</name>
    <dbReference type="NCBI Taxonomy" id="2841698"/>
    <lineage>
        <taxon>Bacteria</taxon>
        <taxon>Bacillati</taxon>
        <taxon>Chloroflexota</taxon>
        <taxon>Anaerolineae</taxon>
        <taxon>Anaerolineales</taxon>
        <taxon>Anaerolineales incertae sedis</taxon>
        <taxon>Candidatus Desulfolinea</taxon>
    </lineage>
</organism>
<name>A0A8J6NKF3_9CHLR</name>
<dbReference type="InterPro" id="IPR014044">
    <property type="entry name" value="CAP_dom"/>
</dbReference>
<keyword evidence="1" id="KW-0732">Signal</keyword>
<sequence length="324" mass="34609">MKIKPLFLISVIMTLTYITACSPSTQAPTETPPVMTATPPPAPPTNIPGTPTHALPPQDPYCTDEAVFVADMTIPDDTKLSAGEAFTKTWKLRNSGTCTWNEFYSLEFVSGDQMNSPLTVPLNETAPEETLQISVSLVAPVTSGIFTGVYQFKNTLGEVISIGKVDNIWLRIIVEDGTVAIPPTSTLSGPCNPDRNPAYESEILTLINNARANNGLSTLSLNAQLMAATDAHSEDMACNSLLSHTGSDGSSVVSRVAAQGYSALYIVENIYAGGTAQDAVNWWMNDQTHREAIISKQVSEIGIGYAYLGSSTYGGYFSVNLASP</sequence>
<evidence type="ECO:0000259" key="3">
    <source>
        <dbReference type="Pfam" id="PF16158"/>
    </source>
</evidence>
<protein>
    <recommendedName>
        <fullName evidence="6">SCP domain-containing protein</fullName>
    </recommendedName>
</protein>
<dbReference type="Gene3D" id="2.60.40.10">
    <property type="entry name" value="Immunoglobulins"/>
    <property type="match status" value="1"/>
</dbReference>
<feature type="domain" description="Nbr1 FW" evidence="3">
    <location>
        <begin position="73"/>
        <end position="174"/>
    </location>
</feature>
<evidence type="ECO:0000313" key="5">
    <source>
        <dbReference type="Proteomes" id="UP000614469"/>
    </source>
</evidence>